<evidence type="ECO:0000313" key="5">
    <source>
        <dbReference type="Proteomes" id="UP000262379"/>
    </source>
</evidence>
<dbReference type="InterPro" id="IPR028081">
    <property type="entry name" value="Leu-bd"/>
</dbReference>
<evidence type="ECO:0000259" key="3">
    <source>
        <dbReference type="Pfam" id="PF13458"/>
    </source>
</evidence>
<organism evidence="4 5">
    <name type="scientific">Mesorhizobium denitrificans</name>
    <dbReference type="NCBI Taxonomy" id="2294114"/>
    <lineage>
        <taxon>Bacteria</taxon>
        <taxon>Pseudomonadati</taxon>
        <taxon>Pseudomonadota</taxon>
        <taxon>Alphaproteobacteria</taxon>
        <taxon>Hyphomicrobiales</taxon>
        <taxon>Phyllobacteriaceae</taxon>
        <taxon>Mesorhizobium</taxon>
    </lineage>
</organism>
<dbReference type="EMBL" id="QURN01000014">
    <property type="protein sequence ID" value="RFC65776.1"/>
    <property type="molecule type" value="Genomic_DNA"/>
</dbReference>
<protein>
    <submittedName>
        <fullName evidence="4">ABC transporter substrate-binding protein</fullName>
    </submittedName>
</protein>
<dbReference type="SUPFAM" id="SSF53822">
    <property type="entry name" value="Periplasmic binding protein-like I"/>
    <property type="match status" value="1"/>
</dbReference>
<dbReference type="Proteomes" id="UP000262379">
    <property type="component" value="Unassembled WGS sequence"/>
</dbReference>
<feature type="domain" description="Leucine-binding protein" evidence="3">
    <location>
        <begin position="10"/>
        <end position="295"/>
    </location>
</feature>
<evidence type="ECO:0000256" key="1">
    <source>
        <dbReference type="ARBA" id="ARBA00010062"/>
    </source>
</evidence>
<dbReference type="PANTHER" id="PTHR47151:SF2">
    <property type="entry name" value="AMINO ACID BINDING PROTEIN"/>
    <property type="match status" value="1"/>
</dbReference>
<accession>A0A371X967</accession>
<reference evidence="5" key="1">
    <citation type="submission" date="2018-08" db="EMBL/GenBank/DDBJ databases">
        <authorList>
            <person name="Im W.T."/>
        </authorList>
    </citation>
    <scope>NUCLEOTIDE SEQUENCE [LARGE SCALE GENOMIC DNA]</scope>
    <source>
        <strain evidence="5">LA-28</strain>
    </source>
</reference>
<dbReference type="InterPro" id="IPR028082">
    <property type="entry name" value="Peripla_BP_I"/>
</dbReference>
<dbReference type="RefSeq" id="WP_116625147.1">
    <property type="nucleotide sequence ID" value="NZ_QURN01000014.1"/>
</dbReference>
<dbReference type="PANTHER" id="PTHR47151">
    <property type="entry name" value="LEU/ILE/VAL-BINDING ABC TRANSPORTER SUBUNIT"/>
    <property type="match status" value="1"/>
</dbReference>
<keyword evidence="5" id="KW-1185">Reference proteome</keyword>
<gene>
    <name evidence="4" type="ORF">DY251_17250</name>
</gene>
<evidence type="ECO:0000256" key="2">
    <source>
        <dbReference type="ARBA" id="ARBA00022729"/>
    </source>
</evidence>
<dbReference type="Gene3D" id="3.40.50.2300">
    <property type="match status" value="2"/>
</dbReference>
<proteinExistence type="inferred from homology"/>
<name>A0A371X967_9HYPH</name>
<comment type="similarity">
    <text evidence="1">Belongs to the leucine-binding protein family.</text>
</comment>
<keyword evidence="2" id="KW-0732">Signal</keyword>
<evidence type="ECO:0000313" key="4">
    <source>
        <dbReference type="EMBL" id="RFC65776.1"/>
    </source>
</evidence>
<dbReference type="AlphaFoldDB" id="A0A371X967"/>
<dbReference type="Pfam" id="PF13458">
    <property type="entry name" value="Peripla_BP_6"/>
    <property type="match status" value="1"/>
</dbReference>
<comment type="caution">
    <text evidence="4">The sequence shown here is derived from an EMBL/GenBank/DDBJ whole genome shotgun (WGS) entry which is preliminary data.</text>
</comment>
<sequence length="313" mass="33649">MEINTTVALEVLDAGAEMVLVACDYDFGAPAALATISAGKIAIASCAADAKFGVQGVGPKAFTMSLATNGQGALLAEFATEQAGWDKVYIMKDTAIEYTKSLCDNFRKRWVELKGEDSIVGEDTWNGLNDNAIAGQISRIKAASSANFVMWCGFTNNGSMMRQVRSAGIDVPILASESMDGSHWIDAVPDLSNFYIAVYASIYGNDPEPRIADFMKKYEAKYKEPAKMGHVVTGYTAVEAWAHGAEKAGSLDPDAIKAAMETFSNEPLLTGGSTFTPELHINLNTPMLMMKATNGKFEPLGRRAAEKVDPPQF</sequence>